<proteinExistence type="predicted"/>
<accession>A0ABN9R6E8</accession>
<feature type="region of interest" description="Disordered" evidence="1">
    <location>
        <begin position="654"/>
        <end position="676"/>
    </location>
</feature>
<dbReference type="Proteomes" id="UP001189429">
    <property type="component" value="Unassembled WGS sequence"/>
</dbReference>
<organism evidence="2 3">
    <name type="scientific">Prorocentrum cordatum</name>
    <dbReference type="NCBI Taxonomy" id="2364126"/>
    <lineage>
        <taxon>Eukaryota</taxon>
        <taxon>Sar</taxon>
        <taxon>Alveolata</taxon>
        <taxon>Dinophyceae</taxon>
        <taxon>Prorocentrales</taxon>
        <taxon>Prorocentraceae</taxon>
        <taxon>Prorocentrum</taxon>
    </lineage>
</organism>
<dbReference type="Gene3D" id="3.90.79.10">
    <property type="entry name" value="Nucleoside Triphosphate Pyrophosphohydrolase"/>
    <property type="match status" value="1"/>
</dbReference>
<comment type="caution">
    <text evidence="2">The sequence shown here is derived from an EMBL/GenBank/DDBJ whole genome shotgun (WGS) entry which is preliminary data.</text>
</comment>
<feature type="compositionally biased region" description="Gly residues" evidence="1">
    <location>
        <begin position="291"/>
        <end position="305"/>
    </location>
</feature>
<feature type="compositionally biased region" description="Low complexity" evidence="1">
    <location>
        <begin position="131"/>
        <end position="141"/>
    </location>
</feature>
<evidence type="ECO:0000313" key="3">
    <source>
        <dbReference type="Proteomes" id="UP001189429"/>
    </source>
</evidence>
<gene>
    <name evidence="2" type="ORF">PCOR1329_LOCUS17275</name>
</gene>
<feature type="compositionally biased region" description="Low complexity" evidence="1">
    <location>
        <begin position="258"/>
        <end position="267"/>
    </location>
</feature>
<evidence type="ECO:0008006" key="4">
    <source>
        <dbReference type="Google" id="ProtNLM"/>
    </source>
</evidence>
<feature type="non-terminal residue" evidence="2">
    <location>
        <position position="810"/>
    </location>
</feature>
<feature type="compositionally biased region" description="Acidic residues" evidence="1">
    <location>
        <begin position="666"/>
        <end position="676"/>
    </location>
</feature>
<evidence type="ECO:0000313" key="2">
    <source>
        <dbReference type="EMBL" id="CAK0813278.1"/>
    </source>
</evidence>
<evidence type="ECO:0000256" key="1">
    <source>
        <dbReference type="SAM" id="MobiDB-lite"/>
    </source>
</evidence>
<sequence length="810" mass="83763">MDLEDSLAEAIDGALGEGQGDADDAFTAALEGVLEGEGILPTGDAAAQPAAAEAAAVDTAVDTTVDTAAAAVSAAVGEPEGAGNGEIGQRANLSRCILALPRCTGSWAPPPDQPCGQVCTRFHKAPLLSMPSPGASGAAAARVPPKRGRPTREQRAAAEPGAFDARPTVAAGVLVTRLRGGVPELLAIGRSQDAAGPWEFPKGRLDFADGSELGCAFPELTEEAGLGVSLPTRGCQKVGVEEYQTKTGSGPALDAPRGQRAARASRGQRARASDASPPADQLGDAEAPGDGAPGVCGAAVGGSMAGRGPEARRAPGRASPRPADDRADGEAGEDTPCRGAGPPSPPLATREGCVAAGGNAGGAAADGDSGAADGLVEAAAASLRRSRRLKASRRRRRVALSADLIMASAAGGPTLLERAAVTAGAQARHGQYPDRFFSHSSLSDARVAILVDENSDCQQCDYFTAVYSGATWCRQLRRPELASEPKLAPAEVGAEELALHQLRHSGASIEACKRDRKLEQVRGLGCWAQAKGMRRYERRGRLGGKRKKCPRCISKAVKAFGFRARSWDVLHDPARQNLLDNCVAQAIGPFVSRPGLIWKACFSSGSCVAASAAARCSATVRVPCSVTPCTGIPPDEAVAQALQVVRRVCSSLGKGQSAAPQAPAADDGDLENDVDTPAEPAWKAQLEKGLERLRHCEAVGAALRAAVHPSFEAATDDLRELGPEQVKALRDELLKLEKVSNVAKALAVLKDVRAMIDQSALLALRAAEQARLETALAGSSRTIAPAAQATRRAPRRGPPPHSLRRSFSFL</sequence>
<reference evidence="2" key="1">
    <citation type="submission" date="2023-10" db="EMBL/GenBank/DDBJ databases">
        <authorList>
            <person name="Chen Y."/>
            <person name="Shah S."/>
            <person name="Dougan E. K."/>
            <person name="Thang M."/>
            <person name="Chan C."/>
        </authorList>
    </citation>
    <scope>NUCLEOTIDE SEQUENCE [LARGE SCALE GENOMIC DNA]</scope>
</reference>
<name>A0ABN9R6E8_9DINO</name>
<feature type="compositionally biased region" description="Low complexity" evidence="1">
    <location>
        <begin position="655"/>
        <end position="665"/>
    </location>
</feature>
<dbReference type="InterPro" id="IPR015797">
    <property type="entry name" value="NUDIX_hydrolase-like_dom_sf"/>
</dbReference>
<dbReference type="EMBL" id="CAUYUJ010005336">
    <property type="protein sequence ID" value="CAK0813278.1"/>
    <property type="molecule type" value="Genomic_DNA"/>
</dbReference>
<keyword evidence="3" id="KW-1185">Reference proteome</keyword>
<feature type="region of interest" description="Disordered" evidence="1">
    <location>
        <begin position="243"/>
        <end position="353"/>
    </location>
</feature>
<feature type="region of interest" description="Disordered" evidence="1">
    <location>
        <begin position="130"/>
        <end position="160"/>
    </location>
</feature>
<dbReference type="SUPFAM" id="SSF55811">
    <property type="entry name" value="Nudix"/>
    <property type="match status" value="1"/>
</dbReference>
<protein>
    <recommendedName>
        <fullName evidence="4">Nudix hydrolase domain-containing protein</fullName>
    </recommendedName>
</protein>
<feature type="region of interest" description="Disordered" evidence="1">
    <location>
        <begin position="783"/>
        <end position="810"/>
    </location>
</feature>